<reference evidence="4" key="1">
    <citation type="submission" date="2020-05" db="EMBL/GenBank/DDBJ databases">
        <authorList>
            <person name="Chiriac C."/>
            <person name="Salcher M."/>
            <person name="Ghai R."/>
            <person name="Kavagutti S V."/>
        </authorList>
    </citation>
    <scope>NUCLEOTIDE SEQUENCE</scope>
</reference>
<name>A0A6J6C818_9ZZZZ</name>
<accession>A0A6J6C818</accession>
<gene>
    <name evidence="4" type="ORF">UFOPK1446_00795</name>
    <name evidence="5" type="ORF">UFOPK1939_00779</name>
    <name evidence="6" type="ORF">UFOPK3024_00223</name>
</gene>
<evidence type="ECO:0000256" key="2">
    <source>
        <dbReference type="SAM" id="Phobius"/>
    </source>
</evidence>
<dbReference type="EMBL" id="CAFAAK010000026">
    <property type="protein sequence ID" value="CAB4794390.1"/>
    <property type="molecule type" value="Genomic_DNA"/>
</dbReference>
<evidence type="ECO:0000313" key="6">
    <source>
        <dbReference type="EMBL" id="CAB4794390.1"/>
    </source>
</evidence>
<protein>
    <submittedName>
        <fullName evidence="4">Unannotated protein</fullName>
    </submittedName>
</protein>
<dbReference type="EMBL" id="CAEZSO010000154">
    <property type="protein sequence ID" value="CAB4547225.1"/>
    <property type="molecule type" value="Genomic_DNA"/>
</dbReference>
<dbReference type="CDD" id="cd00118">
    <property type="entry name" value="LysM"/>
    <property type="match status" value="1"/>
</dbReference>
<evidence type="ECO:0000313" key="5">
    <source>
        <dbReference type="EMBL" id="CAB4623931.1"/>
    </source>
</evidence>
<dbReference type="Pfam" id="PF01476">
    <property type="entry name" value="LysM"/>
    <property type="match status" value="1"/>
</dbReference>
<dbReference type="EMBL" id="CAEZVF010000112">
    <property type="protein sequence ID" value="CAB4623931.1"/>
    <property type="molecule type" value="Genomic_DNA"/>
</dbReference>
<organism evidence="4">
    <name type="scientific">freshwater metagenome</name>
    <dbReference type="NCBI Taxonomy" id="449393"/>
    <lineage>
        <taxon>unclassified sequences</taxon>
        <taxon>metagenomes</taxon>
        <taxon>ecological metagenomes</taxon>
    </lineage>
</organism>
<dbReference type="PROSITE" id="PS51782">
    <property type="entry name" value="LYSM"/>
    <property type="match status" value="1"/>
</dbReference>
<dbReference type="AlphaFoldDB" id="A0A6J6C818"/>
<dbReference type="InterPro" id="IPR018392">
    <property type="entry name" value="LysM"/>
</dbReference>
<evidence type="ECO:0000256" key="1">
    <source>
        <dbReference type="SAM" id="MobiDB-lite"/>
    </source>
</evidence>
<dbReference type="SMART" id="SM00257">
    <property type="entry name" value="LysM"/>
    <property type="match status" value="1"/>
</dbReference>
<feature type="domain" description="LysM" evidence="3">
    <location>
        <begin position="81"/>
        <end position="131"/>
    </location>
</feature>
<evidence type="ECO:0000313" key="4">
    <source>
        <dbReference type="EMBL" id="CAB4547225.1"/>
    </source>
</evidence>
<dbReference type="InterPro" id="IPR036779">
    <property type="entry name" value="LysM_dom_sf"/>
</dbReference>
<dbReference type="Gene3D" id="3.10.350.10">
    <property type="entry name" value="LysM domain"/>
    <property type="match status" value="1"/>
</dbReference>
<sequence length="134" mass="13659">MATYTYSPALTGTATGWSSGTTQLRPLRSTRPSSGPGSAPRLTRRGRVALVVVVLVAALSALIGAAGSVQASAPGQGPAVERVVVQPGESLWQLASESMPGVDVREAVARIRELNGLSSRSVITPGQVVLVPAS</sequence>
<keyword evidence="2" id="KW-0472">Membrane</keyword>
<feature type="region of interest" description="Disordered" evidence="1">
    <location>
        <begin position="15"/>
        <end position="41"/>
    </location>
</feature>
<keyword evidence="2" id="KW-1133">Transmembrane helix</keyword>
<proteinExistence type="predicted"/>
<evidence type="ECO:0000259" key="3">
    <source>
        <dbReference type="PROSITE" id="PS51782"/>
    </source>
</evidence>
<keyword evidence="2" id="KW-0812">Transmembrane</keyword>
<feature type="transmembrane region" description="Helical" evidence="2">
    <location>
        <begin position="48"/>
        <end position="69"/>
    </location>
</feature>